<reference evidence="4" key="1">
    <citation type="submission" date="2012-12" db="EMBL/GenBank/DDBJ databases">
        <authorList>
            <person name="Hellsten U."/>
            <person name="Grimwood J."/>
            <person name="Chapman J.A."/>
            <person name="Shapiro H."/>
            <person name="Aerts A."/>
            <person name="Otillar R.P."/>
            <person name="Terry A.Y."/>
            <person name="Boore J.L."/>
            <person name="Simakov O."/>
            <person name="Marletaz F."/>
            <person name="Cho S.-J."/>
            <person name="Edsinger-Gonzales E."/>
            <person name="Havlak P."/>
            <person name="Kuo D.-H."/>
            <person name="Larsson T."/>
            <person name="Lv J."/>
            <person name="Arendt D."/>
            <person name="Savage R."/>
            <person name="Osoegawa K."/>
            <person name="de Jong P."/>
            <person name="Lindberg D.R."/>
            <person name="Seaver E.C."/>
            <person name="Weisblat D.A."/>
            <person name="Putnam N.H."/>
            <person name="Grigoriev I.V."/>
            <person name="Rokhsar D.S."/>
        </authorList>
    </citation>
    <scope>NUCLEOTIDE SEQUENCE</scope>
</reference>
<dbReference type="Proteomes" id="UP000015101">
    <property type="component" value="Unassembled WGS sequence"/>
</dbReference>
<reference evidence="3" key="3">
    <citation type="submission" date="2015-06" db="UniProtKB">
        <authorList>
            <consortium name="EnsemblMetazoa"/>
        </authorList>
    </citation>
    <scope>IDENTIFICATION</scope>
</reference>
<dbReference type="EMBL" id="KB097182">
    <property type="protein sequence ID" value="ESN98232.1"/>
    <property type="molecule type" value="Genomic_DNA"/>
</dbReference>
<reference evidence="2 4" key="2">
    <citation type="journal article" date="2013" name="Nature">
        <title>Insights into bilaterian evolution from three spiralian genomes.</title>
        <authorList>
            <person name="Simakov O."/>
            <person name="Marletaz F."/>
            <person name="Cho S.J."/>
            <person name="Edsinger-Gonzales E."/>
            <person name="Havlak P."/>
            <person name="Hellsten U."/>
            <person name="Kuo D.H."/>
            <person name="Larsson T."/>
            <person name="Lv J."/>
            <person name="Arendt D."/>
            <person name="Savage R."/>
            <person name="Osoegawa K."/>
            <person name="de Jong P."/>
            <person name="Grimwood J."/>
            <person name="Chapman J.A."/>
            <person name="Shapiro H."/>
            <person name="Aerts A."/>
            <person name="Otillar R.P."/>
            <person name="Terry A.Y."/>
            <person name="Boore J.L."/>
            <person name="Grigoriev I.V."/>
            <person name="Lindberg D.R."/>
            <person name="Seaver E.C."/>
            <person name="Weisblat D.A."/>
            <person name="Putnam N.H."/>
            <person name="Rokhsar D.S."/>
        </authorList>
    </citation>
    <scope>NUCLEOTIDE SEQUENCE</scope>
</reference>
<evidence type="ECO:0000313" key="4">
    <source>
        <dbReference type="Proteomes" id="UP000015101"/>
    </source>
</evidence>
<feature type="signal peptide" evidence="1">
    <location>
        <begin position="1"/>
        <end position="24"/>
    </location>
</feature>
<dbReference type="InParanoid" id="T1FB87"/>
<evidence type="ECO:0008006" key="5">
    <source>
        <dbReference type="Google" id="ProtNLM"/>
    </source>
</evidence>
<organism evidence="3 4">
    <name type="scientific">Helobdella robusta</name>
    <name type="common">Californian leech</name>
    <dbReference type="NCBI Taxonomy" id="6412"/>
    <lineage>
        <taxon>Eukaryota</taxon>
        <taxon>Metazoa</taxon>
        <taxon>Spiralia</taxon>
        <taxon>Lophotrochozoa</taxon>
        <taxon>Annelida</taxon>
        <taxon>Clitellata</taxon>
        <taxon>Hirudinea</taxon>
        <taxon>Rhynchobdellida</taxon>
        <taxon>Glossiphoniidae</taxon>
        <taxon>Helobdella</taxon>
    </lineage>
</organism>
<keyword evidence="1" id="KW-0732">Signal</keyword>
<feature type="chain" id="PRO_5010980460" description="Apple domain-containing protein" evidence="1">
    <location>
        <begin position="25"/>
        <end position="151"/>
    </location>
</feature>
<dbReference type="EMBL" id="AMQM01005941">
    <property type="status" value="NOT_ANNOTATED_CDS"/>
    <property type="molecule type" value="Genomic_DNA"/>
</dbReference>
<dbReference type="HOGENOM" id="CLU_1733488_0_0_1"/>
<dbReference type="AlphaFoldDB" id="T1FB87"/>
<evidence type="ECO:0000313" key="2">
    <source>
        <dbReference type="EMBL" id="ESN98232.1"/>
    </source>
</evidence>
<proteinExistence type="predicted"/>
<dbReference type="GeneID" id="20206086"/>
<sequence length="151" mass="17393">MLKNSLNFLPISLIFLSFTKYIDVAPRPATYRLMRVQNGVINNITEENYTTIFFEMLDSRIYNLTSVDVSEPQFRCVPTPTKCIYICHFLTNCVKVFVSWAKGLCFLLSGGKGDLTIPKSDQKVFFQIYHDQTNPSHKKNRLFCSILTFAT</sequence>
<dbReference type="RefSeq" id="XP_009023578.1">
    <property type="nucleotide sequence ID" value="XM_009025330.1"/>
</dbReference>
<dbReference type="EnsemblMetazoa" id="HelroT177112">
    <property type="protein sequence ID" value="HelroP177112"/>
    <property type="gene ID" value="HelroG177112"/>
</dbReference>
<keyword evidence="4" id="KW-1185">Reference proteome</keyword>
<protein>
    <recommendedName>
        <fullName evidence="5">Apple domain-containing protein</fullName>
    </recommendedName>
</protein>
<evidence type="ECO:0000256" key="1">
    <source>
        <dbReference type="SAM" id="SignalP"/>
    </source>
</evidence>
<name>T1FB87_HELRO</name>
<gene>
    <name evidence="3" type="primary">20206086</name>
    <name evidence="2" type="ORF">HELRODRAFT_177112</name>
</gene>
<evidence type="ECO:0000313" key="3">
    <source>
        <dbReference type="EnsemblMetazoa" id="HelroP177112"/>
    </source>
</evidence>
<dbReference type="KEGG" id="hro:HELRODRAFT_177112"/>
<dbReference type="CTD" id="20206086"/>
<accession>T1FB87</accession>